<dbReference type="InterPro" id="IPR029044">
    <property type="entry name" value="Nucleotide-diphossugar_trans"/>
</dbReference>
<organism evidence="3 4">
    <name type="scientific">Pedobacter aquae</name>
    <dbReference type="NCBI Taxonomy" id="2605747"/>
    <lineage>
        <taxon>Bacteria</taxon>
        <taxon>Pseudomonadati</taxon>
        <taxon>Bacteroidota</taxon>
        <taxon>Sphingobacteriia</taxon>
        <taxon>Sphingobacteriales</taxon>
        <taxon>Sphingobacteriaceae</taxon>
        <taxon>Pedobacter</taxon>
    </lineage>
</organism>
<accession>A0A5C0VGC6</accession>
<feature type="domain" description="Glycosyltransferase 2-like" evidence="2">
    <location>
        <begin position="5"/>
        <end position="127"/>
    </location>
</feature>
<dbReference type="Pfam" id="PF00535">
    <property type="entry name" value="Glycos_transf_2"/>
    <property type="match status" value="1"/>
</dbReference>
<dbReference type="SUPFAM" id="SSF53448">
    <property type="entry name" value="Nucleotide-diphospho-sugar transferases"/>
    <property type="match status" value="1"/>
</dbReference>
<dbReference type="PANTHER" id="PTHR22916">
    <property type="entry name" value="GLYCOSYLTRANSFERASE"/>
    <property type="match status" value="1"/>
</dbReference>
<protein>
    <submittedName>
        <fullName evidence="3">Glycosyltransferase</fullName>
    </submittedName>
</protein>
<evidence type="ECO:0000256" key="1">
    <source>
        <dbReference type="SAM" id="Phobius"/>
    </source>
</evidence>
<dbReference type="Gene3D" id="3.90.550.10">
    <property type="entry name" value="Spore Coat Polysaccharide Biosynthesis Protein SpsA, Chain A"/>
    <property type="match status" value="1"/>
</dbReference>
<keyword evidence="1" id="KW-1133">Transmembrane helix</keyword>
<keyword evidence="4" id="KW-1185">Reference proteome</keyword>
<dbReference type="EMBL" id="CP043329">
    <property type="protein sequence ID" value="QEK50320.1"/>
    <property type="molecule type" value="Genomic_DNA"/>
</dbReference>
<dbReference type="RefSeq" id="WP_149073526.1">
    <property type="nucleotide sequence ID" value="NZ_CP043329.1"/>
</dbReference>
<evidence type="ECO:0000313" key="4">
    <source>
        <dbReference type="Proteomes" id="UP000323653"/>
    </source>
</evidence>
<keyword evidence="3" id="KW-0808">Transferase</keyword>
<reference evidence="3 4" key="1">
    <citation type="submission" date="2019-08" db="EMBL/GenBank/DDBJ databases">
        <title>Pedobacter sp. nov., isolated from Han river, South Korea.</title>
        <authorList>
            <person name="Lee D.-H."/>
            <person name="Kim Y.-S."/>
            <person name="Hwang E.-M."/>
            <person name="Le Tran T.C."/>
            <person name="Cha C.-J."/>
        </authorList>
    </citation>
    <scope>NUCLEOTIDE SEQUENCE [LARGE SCALE GENOMIC DNA]</scope>
    <source>
        <strain evidence="3 4">CJ43</strain>
    </source>
</reference>
<keyword evidence="1" id="KW-0472">Membrane</keyword>
<sequence length="320" mass="37626">MKKISVILPVYNGEKFLIDAMESVLKQNLIDFDFLICDDCSTDKSWDLINKYANHPNIKIFKNKINLGLFKTLNFLLSKTSTDLIHLWSQDDVMKPHCLQECIIFHEKHPDLLMSYSGRDYIDENGKLIELYQKDETPEVISSELYAYISAYWGCIAGNIANVTLTKKGIAKAGNFNENYEVSGDFEMWTRLSKNGDIGFLNQPLIFLRRHLGQLSRSYKSTYLSMKEDIPILLNINEMVADEHRKKVQICLTWKTQVIYFNEMLFLVFKKEINLATKCLFLLANHSNIFLLFFRWLLIRFLRTLKKDMWFYKNILHILK</sequence>
<dbReference type="GO" id="GO:0016758">
    <property type="term" value="F:hexosyltransferase activity"/>
    <property type="evidence" value="ECO:0007669"/>
    <property type="project" value="UniProtKB-ARBA"/>
</dbReference>
<gene>
    <name evidence="3" type="ORF">FYC62_00545</name>
</gene>
<dbReference type="Proteomes" id="UP000323653">
    <property type="component" value="Chromosome"/>
</dbReference>
<evidence type="ECO:0000313" key="3">
    <source>
        <dbReference type="EMBL" id="QEK50320.1"/>
    </source>
</evidence>
<dbReference type="PANTHER" id="PTHR22916:SF3">
    <property type="entry name" value="UDP-GLCNAC:BETAGAL BETA-1,3-N-ACETYLGLUCOSAMINYLTRANSFERASE-LIKE PROTEIN 1"/>
    <property type="match status" value="1"/>
</dbReference>
<dbReference type="InterPro" id="IPR001173">
    <property type="entry name" value="Glyco_trans_2-like"/>
</dbReference>
<dbReference type="AlphaFoldDB" id="A0A5C0VGC6"/>
<proteinExistence type="predicted"/>
<evidence type="ECO:0000259" key="2">
    <source>
        <dbReference type="Pfam" id="PF00535"/>
    </source>
</evidence>
<dbReference type="KEGG" id="pej:FYC62_00545"/>
<feature type="transmembrane region" description="Helical" evidence="1">
    <location>
        <begin position="280"/>
        <end position="299"/>
    </location>
</feature>
<name>A0A5C0VGC6_9SPHI</name>
<keyword evidence="1" id="KW-0812">Transmembrane</keyword>